<reference evidence="3 4" key="2">
    <citation type="submission" date="2017-06" db="EMBL/GenBank/DDBJ databases">
        <authorList>
            <person name="Kim H.J."/>
            <person name="Triplett B.A."/>
        </authorList>
    </citation>
    <scope>NUCLEOTIDE SEQUENCE [LARGE SCALE GENOMIC DNA]</scope>
    <source>
        <strain evidence="3">Kingella_eburonensis</strain>
    </source>
</reference>
<dbReference type="EMBL" id="FXUV01000018">
    <property type="protein sequence ID" value="SMQ12261.1"/>
    <property type="molecule type" value="Genomic_DNA"/>
</dbReference>
<feature type="transmembrane region" description="Helical" evidence="1">
    <location>
        <begin position="41"/>
        <end position="61"/>
    </location>
</feature>
<accession>A0A238HFH7</accession>
<dbReference type="AlphaFoldDB" id="A0A238HFH7"/>
<proteinExistence type="predicted"/>
<feature type="transmembrane region" description="Helical" evidence="1">
    <location>
        <begin position="13"/>
        <end position="34"/>
    </location>
</feature>
<keyword evidence="4" id="KW-1185">Reference proteome</keyword>
<reference evidence="2" key="1">
    <citation type="submission" date="2017-05" db="EMBL/GenBank/DDBJ databases">
        <authorList>
            <person name="Song R."/>
            <person name="Chenine A.L."/>
            <person name="Ruprecht R.M."/>
        </authorList>
    </citation>
    <scope>NUCLEOTIDE SEQUENCE</scope>
    <source>
        <strain evidence="2">Kingella_eburonensis</strain>
    </source>
</reference>
<dbReference type="Proteomes" id="UP000215450">
    <property type="component" value="Unassembled WGS sequence"/>
</dbReference>
<name>A0A238HFH7_9NEIS</name>
<sequence>MESVGVAIFNGTVLYYAIMGLFESGIDGLFVGIFKGMGWGFVYGVSAVVFLGTFMLLYTIYQGVQDLFK</sequence>
<organism evidence="2">
    <name type="scientific">Kingella negevensis</name>
    <dbReference type="NCBI Taxonomy" id="1522312"/>
    <lineage>
        <taxon>Bacteria</taxon>
        <taxon>Pseudomonadati</taxon>
        <taxon>Pseudomonadota</taxon>
        <taxon>Betaproteobacteria</taxon>
        <taxon>Neisseriales</taxon>
        <taxon>Neisseriaceae</taxon>
        <taxon>Kingella</taxon>
    </lineage>
</organism>
<keyword evidence="1" id="KW-1133">Transmembrane helix</keyword>
<keyword evidence="1" id="KW-0812">Transmembrane</keyword>
<evidence type="ECO:0000313" key="3">
    <source>
        <dbReference type="EMBL" id="SNB68655.1"/>
    </source>
</evidence>
<evidence type="ECO:0000313" key="4">
    <source>
        <dbReference type="Proteomes" id="UP000215450"/>
    </source>
</evidence>
<dbReference type="RefSeq" id="WP_096226455.1">
    <property type="nucleotide sequence ID" value="NZ_FXUV02000022.1"/>
</dbReference>
<evidence type="ECO:0000256" key="1">
    <source>
        <dbReference type="SAM" id="Phobius"/>
    </source>
</evidence>
<protein>
    <submittedName>
        <fullName evidence="2">Uncharacterized protein</fullName>
    </submittedName>
</protein>
<evidence type="ECO:0000313" key="2">
    <source>
        <dbReference type="EMBL" id="SMQ12261.1"/>
    </source>
</evidence>
<dbReference type="EMBL" id="FXUV02000022">
    <property type="protein sequence ID" value="SNB68655.1"/>
    <property type="molecule type" value="Genomic_DNA"/>
</dbReference>
<keyword evidence="1" id="KW-0472">Membrane</keyword>
<gene>
    <name evidence="3" type="ORF">KEBURONENSIS_01240</name>
    <name evidence="2" type="ORF">KEBURONENSIS_01272</name>
</gene>